<dbReference type="GO" id="GO:0000049">
    <property type="term" value="F:tRNA binding"/>
    <property type="evidence" value="ECO:0007669"/>
    <property type="project" value="TreeGrafter"/>
</dbReference>
<evidence type="ECO:0000313" key="7">
    <source>
        <dbReference type="EMBL" id="AWI33651.1"/>
    </source>
</evidence>
<dbReference type="Proteomes" id="UP000244890">
    <property type="component" value="Chromosome"/>
</dbReference>
<evidence type="ECO:0000256" key="2">
    <source>
        <dbReference type="ARBA" id="ARBA00022679"/>
    </source>
</evidence>
<dbReference type="CDD" id="cd02440">
    <property type="entry name" value="AdoMet_MTases"/>
    <property type="match status" value="1"/>
</dbReference>
<dbReference type="PROSITE" id="PS01231">
    <property type="entry name" value="TRMA_2"/>
    <property type="match status" value="1"/>
</dbReference>
<organism evidence="7 8">
    <name type="scientific">Helicobacter apodemus</name>
    <dbReference type="NCBI Taxonomy" id="135569"/>
    <lineage>
        <taxon>Bacteria</taxon>
        <taxon>Pseudomonadati</taxon>
        <taxon>Campylobacterota</taxon>
        <taxon>Epsilonproteobacteria</taxon>
        <taxon>Campylobacterales</taxon>
        <taxon>Helicobacteraceae</taxon>
        <taxon>Helicobacter</taxon>
    </lineage>
</organism>
<dbReference type="RefSeq" id="WP_108910541.1">
    <property type="nucleotide sequence ID" value="NZ_CP021886.1"/>
</dbReference>
<proteinExistence type="inferred from homology"/>
<dbReference type="KEGG" id="had:CDV25_01905"/>
<feature type="active site" description="Nucleophile" evidence="5">
    <location>
        <position position="324"/>
    </location>
</feature>
<sequence>MTCDYLGICGGCIEYPLEDKIALVAKSLAFDPYEVFLSSESSFRARCELGIYHKDNGFFYTMRKGKQFVCIQNCPNLVLNIQQFLQVLHPILHQRDFREFINKLFALEILSTQQNELLITFIYHRRLEQSWLILATKLKKILEEKLLMKIALIGRSRGVKLVVDRDYVIEKLEVADKYYFYRYDEGSFTQPNPSINVKMIEWILSKAEKDSLDLLEMYCGCGNFTLPLSQKFRKILATEISKTSIQAAKFAASKNKISNIEFVRLSGEECIEALTFQRKFRRLDSINLQEYTFSTILIDPPRCGAGERVCRFLQQFNQIFYISCNPATLLKDLEILRQTHQITALAFFDQFPHTQHLESGVLLKSKNNS</sequence>
<dbReference type="Gene3D" id="2.40.50.1070">
    <property type="match status" value="1"/>
</dbReference>
<dbReference type="PROSITE" id="PS51687">
    <property type="entry name" value="SAM_MT_RNA_M5U"/>
    <property type="match status" value="1"/>
</dbReference>
<feature type="binding site" evidence="5">
    <location>
        <position position="239"/>
    </location>
    <ligand>
        <name>S-adenosyl-L-methionine</name>
        <dbReference type="ChEBI" id="CHEBI:59789"/>
    </ligand>
</feature>
<dbReference type="InterPro" id="IPR010280">
    <property type="entry name" value="U5_MeTrfase_fam"/>
</dbReference>
<dbReference type="Pfam" id="PF05958">
    <property type="entry name" value="tRNA_U5-meth_tr"/>
    <property type="match status" value="1"/>
</dbReference>
<dbReference type="OrthoDB" id="9804590at2"/>
<dbReference type="GO" id="GO:0008033">
    <property type="term" value="P:tRNA processing"/>
    <property type="evidence" value="ECO:0007669"/>
    <property type="project" value="UniProtKB-KW"/>
</dbReference>
<dbReference type="InterPro" id="IPR011869">
    <property type="entry name" value="TrmA_MeTrfase"/>
</dbReference>
<evidence type="ECO:0000256" key="4">
    <source>
        <dbReference type="ARBA" id="ARBA00022694"/>
    </source>
</evidence>
<dbReference type="PANTHER" id="PTHR47790">
    <property type="entry name" value="TRNA/TMRNA (URACIL-C(5))-METHYLTRANSFERASE"/>
    <property type="match status" value="1"/>
</dbReference>
<accession>A0A2U8FBN2</accession>
<evidence type="ECO:0000256" key="6">
    <source>
        <dbReference type="PROSITE-ProRule" id="PRU10015"/>
    </source>
</evidence>
<feature type="binding site" evidence="5">
    <location>
        <position position="299"/>
    </location>
    <ligand>
        <name>S-adenosyl-L-methionine</name>
        <dbReference type="ChEBI" id="CHEBI:59789"/>
    </ligand>
</feature>
<dbReference type="NCBIfam" id="TIGR02143">
    <property type="entry name" value="trmA_only"/>
    <property type="match status" value="1"/>
</dbReference>
<dbReference type="Gene3D" id="3.40.50.150">
    <property type="entry name" value="Vaccinia Virus protein VP39"/>
    <property type="match status" value="1"/>
</dbReference>
<dbReference type="SUPFAM" id="SSF53335">
    <property type="entry name" value="S-adenosyl-L-methionine-dependent methyltransferases"/>
    <property type="match status" value="1"/>
</dbReference>
<dbReference type="GO" id="GO:0019843">
    <property type="term" value="F:rRNA binding"/>
    <property type="evidence" value="ECO:0007669"/>
    <property type="project" value="TreeGrafter"/>
</dbReference>
<reference evidence="7 8" key="1">
    <citation type="submission" date="2017-06" db="EMBL/GenBank/DDBJ databases">
        <title>Complete genome of Helicobacter apodemus.</title>
        <authorList>
            <person name="Cho S."/>
        </authorList>
    </citation>
    <scope>NUCLEOTIDE SEQUENCE [LARGE SCALE GENOMIC DNA]</scope>
    <source>
        <strain evidence="8">SNUVETPUB-15-01</strain>
    </source>
</reference>
<dbReference type="InterPro" id="IPR030390">
    <property type="entry name" value="MeTrfase_TrmA_AS"/>
</dbReference>
<gene>
    <name evidence="7" type="ORF">CDV25_01905</name>
</gene>
<protein>
    <submittedName>
        <fullName evidence="7">tRNA (Uridine(54)-C5)-methyltransferase TrmA</fullName>
    </submittedName>
</protein>
<dbReference type="GO" id="GO:0009451">
    <property type="term" value="P:RNA modification"/>
    <property type="evidence" value="ECO:0007669"/>
    <property type="project" value="UniProtKB-ARBA"/>
</dbReference>
<dbReference type="GO" id="GO:0032259">
    <property type="term" value="P:methylation"/>
    <property type="evidence" value="ECO:0007669"/>
    <property type="project" value="UniProtKB-KW"/>
</dbReference>
<dbReference type="GO" id="GO:0005829">
    <property type="term" value="C:cytosol"/>
    <property type="evidence" value="ECO:0007669"/>
    <property type="project" value="TreeGrafter"/>
</dbReference>
<dbReference type="FunFam" id="3.40.50.150:FF:000012">
    <property type="entry name" value="tRNA/tmRNA (uracil-C(5))-methyltransferase"/>
    <property type="match status" value="1"/>
</dbReference>
<name>A0A2U8FBN2_9HELI</name>
<keyword evidence="2 5" id="KW-0808">Transferase</keyword>
<keyword evidence="3 5" id="KW-0949">S-adenosyl-L-methionine</keyword>
<dbReference type="GO" id="GO:0030697">
    <property type="term" value="F:tRNA (uracil(54)-C5)-methyltransferase activity, S-adenosyl methionine-dependent"/>
    <property type="evidence" value="ECO:0007669"/>
    <property type="project" value="InterPro"/>
</dbReference>
<dbReference type="InterPro" id="IPR029063">
    <property type="entry name" value="SAM-dependent_MTases_sf"/>
</dbReference>
<dbReference type="EMBL" id="CP021886">
    <property type="protein sequence ID" value="AWI33651.1"/>
    <property type="molecule type" value="Genomic_DNA"/>
</dbReference>
<evidence type="ECO:0000256" key="5">
    <source>
        <dbReference type="PROSITE-ProRule" id="PRU01024"/>
    </source>
</evidence>
<dbReference type="InterPro" id="IPR030391">
    <property type="entry name" value="MeTrfase_TrmA_CS"/>
</dbReference>
<dbReference type="HAMAP" id="MF_01011">
    <property type="entry name" value="RNA_methyltr_TrmA"/>
    <property type="match status" value="1"/>
</dbReference>
<comment type="similarity">
    <text evidence="5">Belongs to the class I-like SAM-binding methyltransferase superfamily. RNA M5U methyltransferase family.</text>
</comment>
<keyword evidence="1 5" id="KW-0489">Methyltransferase</keyword>
<evidence type="ECO:0000256" key="3">
    <source>
        <dbReference type="ARBA" id="ARBA00022691"/>
    </source>
</evidence>
<dbReference type="PANTHER" id="PTHR47790:SF2">
    <property type="entry name" value="TRNA_TMRNA (URACIL-C(5))-METHYLTRANSFERASE"/>
    <property type="match status" value="1"/>
</dbReference>
<dbReference type="PROSITE" id="PS01230">
    <property type="entry name" value="TRMA_1"/>
    <property type="match status" value="1"/>
</dbReference>
<evidence type="ECO:0000313" key="8">
    <source>
        <dbReference type="Proteomes" id="UP000244890"/>
    </source>
</evidence>
<feature type="active site" evidence="6">
    <location>
        <position position="324"/>
    </location>
</feature>
<dbReference type="AlphaFoldDB" id="A0A2U8FBN2"/>
<keyword evidence="4" id="KW-0819">tRNA processing</keyword>
<feature type="binding site" evidence="5">
    <location>
        <position position="190"/>
    </location>
    <ligand>
        <name>S-adenosyl-L-methionine</name>
        <dbReference type="ChEBI" id="CHEBI:59789"/>
    </ligand>
</feature>
<feature type="binding site" evidence="5">
    <location>
        <position position="218"/>
    </location>
    <ligand>
        <name>S-adenosyl-L-methionine</name>
        <dbReference type="ChEBI" id="CHEBI:59789"/>
    </ligand>
</feature>
<evidence type="ECO:0000256" key="1">
    <source>
        <dbReference type="ARBA" id="ARBA00022603"/>
    </source>
</evidence>